<comment type="caution">
    <text evidence="2">The sequence shown here is derived from an EMBL/GenBank/DDBJ whole genome shotgun (WGS) entry which is preliminary data.</text>
</comment>
<sequence>MKKNILKPLAILSAVGILSVPLSLDKLSVNNTEVNAAAAVKTVDIYRLYNPNSGEHFYTRSSAERNNIIKAGWKYEGIGWVAPETSSQPIYRLYNPNAGDHFYTTSSAEKNSLVKVGWRYEGINSYASTNSKDIALLRAYNPNAKAGSHNYTTSSAEQNSLIKAGWKNENIAWRVSGLGHADASVPAVTPKHVDQNITGTGGSETSNPGSYRNLYSNRPFDSATLTGNPTIEYSANIKMTSSSSDYETQFVIAGTNTGQGQIGISLHYQAGTDANFAQGRINTTTINFPSGAGNTGQQYYSVNTGAARIANGQTVNLKVKYFSNGYMQAFVNNVLVGQYKTSLATNSAGNYILHTLSTNATVNMSNIKVLKNGTDITHGGPVPFKNSSYSLGSGIAISAAY</sequence>
<dbReference type="AlphaFoldDB" id="A0A6A0B3Y5"/>
<proteinExistence type="predicted"/>
<dbReference type="Proteomes" id="UP000475928">
    <property type="component" value="Unassembled WGS sequence"/>
</dbReference>
<gene>
    <name evidence="2" type="ORF">Hs20B_02700</name>
</gene>
<protein>
    <recommendedName>
        <fullName evidence="1">DUF5648 domain-containing protein</fullName>
    </recommendedName>
</protein>
<dbReference type="EMBL" id="BLLH01000001">
    <property type="protein sequence ID" value="GFH39872.1"/>
    <property type="molecule type" value="Genomic_DNA"/>
</dbReference>
<accession>A0A6A0B3Y5</accession>
<evidence type="ECO:0000313" key="2">
    <source>
        <dbReference type="EMBL" id="GFH39872.1"/>
    </source>
</evidence>
<evidence type="ECO:0000313" key="3">
    <source>
        <dbReference type="Proteomes" id="UP000475928"/>
    </source>
</evidence>
<evidence type="ECO:0000259" key="1">
    <source>
        <dbReference type="Pfam" id="PF18885"/>
    </source>
</evidence>
<keyword evidence="3" id="KW-1185">Reference proteome</keyword>
<reference evidence="2 3" key="1">
    <citation type="submission" date="2020-02" db="EMBL/GenBank/DDBJ databases">
        <title>Draft genome sequence of Lactococcus sp. Hs20B0-1.</title>
        <authorList>
            <person name="Noda S."/>
            <person name="Yuki M."/>
            <person name="Ohkuma M."/>
        </authorList>
    </citation>
    <scope>NUCLEOTIDE SEQUENCE [LARGE SCALE GENOMIC DNA]</scope>
    <source>
        <strain evidence="2 3">Hs20B0-1</strain>
    </source>
</reference>
<feature type="domain" description="DUF5648" evidence="1">
    <location>
        <begin position="45"/>
        <end position="175"/>
    </location>
</feature>
<organism evidence="2 3">
    <name type="scientific">Pseudolactococcus insecticola</name>
    <dbReference type="NCBI Taxonomy" id="2709158"/>
    <lineage>
        <taxon>Bacteria</taxon>
        <taxon>Bacillati</taxon>
        <taxon>Bacillota</taxon>
        <taxon>Bacilli</taxon>
        <taxon>Lactobacillales</taxon>
        <taxon>Streptococcaceae</taxon>
        <taxon>Pseudolactococcus</taxon>
    </lineage>
</organism>
<dbReference type="InterPro" id="IPR043708">
    <property type="entry name" value="DUF5648"/>
</dbReference>
<dbReference type="Pfam" id="PF18885">
    <property type="entry name" value="DUF5648"/>
    <property type="match status" value="1"/>
</dbReference>
<dbReference type="RefSeq" id="WP_172354852.1">
    <property type="nucleotide sequence ID" value="NZ_BLLH01000001.1"/>
</dbReference>
<name>A0A6A0B3Y5_9LACT</name>